<dbReference type="RefSeq" id="WP_378486082.1">
    <property type="nucleotide sequence ID" value="NZ_JBHUFB010000012.1"/>
</dbReference>
<dbReference type="EMBL" id="JBHUFB010000012">
    <property type="protein sequence ID" value="MFD1813574.1"/>
    <property type="molecule type" value="Genomic_DNA"/>
</dbReference>
<dbReference type="PANTHER" id="PTHR37313:SF1">
    <property type="entry name" value="UPF0749 PROTEIN RV1823"/>
    <property type="match status" value="1"/>
</dbReference>
<dbReference type="PANTHER" id="PTHR37313">
    <property type="entry name" value="UPF0749 PROTEIN RV1825"/>
    <property type="match status" value="1"/>
</dbReference>
<comment type="caution">
    <text evidence="2">The sequence shown here is derived from an EMBL/GenBank/DDBJ whole genome shotgun (WGS) entry which is preliminary data.</text>
</comment>
<evidence type="ECO:0000313" key="2">
    <source>
        <dbReference type="EMBL" id="MFD1813574.1"/>
    </source>
</evidence>
<name>A0ABW4P775_9NOCA</name>
<protein>
    <submittedName>
        <fullName evidence="2">DUF881 domain-containing protein</fullName>
    </submittedName>
</protein>
<organism evidence="2 3">
    <name type="scientific">Rhodococcus gannanensis</name>
    <dbReference type="NCBI Taxonomy" id="1960308"/>
    <lineage>
        <taxon>Bacteria</taxon>
        <taxon>Bacillati</taxon>
        <taxon>Actinomycetota</taxon>
        <taxon>Actinomycetes</taxon>
        <taxon>Mycobacteriales</taxon>
        <taxon>Nocardiaceae</taxon>
        <taxon>Rhodococcus</taxon>
    </lineage>
</organism>
<proteinExistence type="inferred from homology"/>
<evidence type="ECO:0000313" key="3">
    <source>
        <dbReference type="Proteomes" id="UP001597286"/>
    </source>
</evidence>
<sequence length="291" mass="30046">MIEAETAPPGGVRRNPTPSLLTALLAEGLDPGYAAAAEDRERNHALHRPLHATAWCVGGALALGLIFGVAHAESADRAPGTEQVRRDILTQVDAAEVRGADLAATRDDLLARTDAARTAALAGDAQGAAVLDRITDLEHAAALVPVHGPGVTVTLTDPAARPDLSDRSRPGTGANPVLLDRDLQAVVNGLWNSGAEAVAVGDVRVGPGVTIRQAGGAMLVDNQPVPSPYVVSAIGQPSRLQTGFVVSDAYLRMSGVQQLYGVGFAIDEHDDITLPGATAREVRSAREVGGQ</sequence>
<reference evidence="3" key="1">
    <citation type="journal article" date="2019" name="Int. J. Syst. Evol. Microbiol.">
        <title>The Global Catalogue of Microorganisms (GCM) 10K type strain sequencing project: providing services to taxonomists for standard genome sequencing and annotation.</title>
        <authorList>
            <consortium name="The Broad Institute Genomics Platform"/>
            <consortium name="The Broad Institute Genome Sequencing Center for Infectious Disease"/>
            <person name="Wu L."/>
            <person name="Ma J."/>
        </authorList>
    </citation>
    <scope>NUCLEOTIDE SEQUENCE [LARGE SCALE GENOMIC DNA]</scope>
    <source>
        <strain evidence="3">DT72</strain>
    </source>
</reference>
<dbReference type="Proteomes" id="UP001597286">
    <property type="component" value="Unassembled WGS sequence"/>
</dbReference>
<dbReference type="Pfam" id="PF05949">
    <property type="entry name" value="DUF881"/>
    <property type="match status" value="1"/>
</dbReference>
<comment type="similarity">
    <text evidence="1">Belongs to the UPF0749 family.</text>
</comment>
<keyword evidence="3" id="KW-1185">Reference proteome</keyword>
<evidence type="ECO:0000256" key="1">
    <source>
        <dbReference type="ARBA" id="ARBA00009108"/>
    </source>
</evidence>
<dbReference type="InterPro" id="IPR010273">
    <property type="entry name" value="DUF881"/>
</dbReference>
<dbReference type="Gene3D" id="3.30.70.1880">
    <property type="entry name" value="Protein of unknown function DUF881"/>
    <property type="match status" value="1"/>
</dbReference>
<accession>A0ABW4P775</accession>
<gene>
    <name evidence="2" type="ORF">ACFSJG_15240</name>
</gene>